<dbReference type="InterPro" id="IPR014317">
    <property type="entry name" value="Transcription_activator_PspF"/>
</dbReference>
<dbReference type="PANTHER" id="PTHR32071">
    <property type="entry name" value="TRANSCRIPTIONAL REGULATORY PROTEIN"/>
    <property type="match status" value="1"/>
</dbReference>
<proteinExistence type="predicted"/>
<feature type="domain" description="Sigma-54 factor interaction" evidence="5">
    <location>
        <begin position="13"/>
        <end position="243"/>
    </location>
</feature>
<dbReference type="SUPFAM" id="SSF52540">
    <property type="entry name" value="P-loop containing nucleoside triphosphate hydrolases"/>
    <property type="match status" value="1"/>
</dbReference>
<organism evidence="6 7">
    <name type="scientific">Oceanidesulfovibrio marinus</name>
    <dbReference type="NCBI Taxonomy" id="370038"/>
    <lineage>
        <taxon>Bacteria</taxon>
        <taxon>Pseudomonadati</taxon>
        <taxon>Thermodesulfobacteriota</taxon>
        <taxon>Desulfovibrionia</taxon>
        <taxon>Desulfovibrionales</taxon>
        <taxon>Desulfovibrionaceae</taxon>
        <taxon>Oceanidesulfovibrio</taxon>
    </lineage>
</organism>
<evidence type="ECO:0000259" key="5">
    <source>
        <dbReference type="PROSITE" id="PS50045"/>
    </source>
</evidence>
<keyword evidence="4" id="KW-0804">Transcription</keyword>
<dbReference type="Pfam" id="PF02954">
    <property type="entry name" value="HTH_8"/>
    <property type="match status" value="1"/>
</dbReference>
<gene>
    <name evidence="6" type="primary">pspF</name>
    <name evidence="6" type="ORF">E8L03_14420</name>
</gene>
<dbReference type="InterPro" id="IPR002197">
    <property type="entry name" value="HTH_Fis"/>
</dbReference>
<reference evidence="6 7" key="1">
    <citation type="submission" date="2019-04" db="EMBL/GenBank/DDBJ databases">
        <title>Isolation and culture of sulfate reducing bacteria from the cold seep of the South China Sea.</title>
        <authorList>
            <person name="Sun C."/>
            <person name="Liu R."/>
        </authorList>
    </citation>
    <scope>NUCLEOTIDE SEQUENCE [LARGE SCALE GENOMIC DNA]</scope>
    <source>
        <strain evidence="6 7">CS1</strain>
    </source>
</reference>
<sequence length="366" mass="40619">MELIRNDPASMDLVGSSETFLAFRDELARVAKVDRPIIIVGERGTGKELAAARLHYLSQRWQARFVTLNCAALAPSLQEAELFGHEPGAFTGAAGRRRGRFEVADRGTLFLDELANMPMTLQEKILRVVEYGVFERLGSSEPTAVDVRVIAATNVDLPAMAAAGRFKRDLLDRLCFEVLTLPPLRERGEDVQLIATHFAARMASELGRDELPEFSPDAMDRLAEYSWPGNVRELKNVVERAVSRSPNGTIQAVDLVFDPFESPYRPKVEEGGHTSVAGHHAKTHSVENTASELIAAPQKDSDPDPLDTLPLKERIAEVERTALRGALAESRYNQRRAAELLGLTYDQFRGLYRKHQSSLSEDGNDQ</sequence>
<dbReference type="EMBL" id="CP039543">
    <property type="protein sequence ID" value="QJT10047.1"/>
    <property type="molecule type" value="Genomic_DNA"/>
</dbReference>
<dbReference type="SMART" id="SM00382">
    <property type="entry name" value="AAA"/>
    <property type="match status" value="1"/>
</dbReference>
<dbReference type="InterPro" id="IPR027417">
    <property type="entry name" value="P-loop_NTPase"/>
</dbReference>
<dbReference type="InterPro" id="IPR025944">
    <property type="entry name" value="Sigma_54_int_dom_CS"/>
</dbReference>
<keyword evidence="3" id="KW-0805">Transcription regulation</keyword>
<dbReference type="Proteomes" id="UP000503251">
    <property type="component" value="Chromosome"/>
</dbReference>
<dbReference type="PROSITE" id="PS50045">
    <property type="entry name" value="SIGMA54_INTERACT_4"/>
    <property type="match status" value="1"/>
</dbReference>
<evidence type="ECO:0000256" key="4">
    <source>
        <dbReference type="ARBA" id="ARBA00023163"/>
    </source>
</evidence>
<dbReference type="Pfam" id="PF00158">
    <property type="entry name" value="Sigma54_activat"/>
    <property type="match status" value="1"/>
</dbReference>
<keyword evidence="2" id="KW-0067">ATP-binding</keyword>
<dbReference type="InterPro" id="IPR002078">
    <property type="entry name" value="Sigma_54_int"/>
</dbReference>
<dbReference type="SUPFAM" id="SSF46689">
    <property type="entry name" value="Homeodomain-like"/>
    <property type="match status" value="1"/>
</dbReference>
<dbReference type="PROSITE" id="PS00688">
    <property type="entry name" value="SIGMA54_INTERACT_3"/>
    <property type="match status" value="1"/>
</dbReference>
<evidence type="ECO:0000313" key="6">
    <source>
        <dbReference type="EMBL" id="QJT10047.1"/>
    </source>
</evidence>
<dbReference type="InterPro" id="IPR009057">
    <property type="entry name" value="Homeodomain-like_sf"/>
</dbReference>
<dbReference type="PANTHER" id="PTHR32071:SF38">
    <property type="entry name" value="PSP OPERON TRANSCRIPTIONAL ACTIVATOR"/>
    <property type="match status" value="1"/>
</dbReference>
<protein>
    <submittedName>
        <fullName evidence="6">Phage shock protein operon transcriptional activator</fullName>
    </submittedName>
</protein>
<dbReference type="CDD" id="cd00009">
    <property type="entry name" value="AAA"/>
    <property type="match status" value="1"/>
</dbReference>
<dbReference type="Pfam" id="PF25601">
    <property type="entry name" value="AAA_lid_14"/>
    <property type="match status" value="1"/>
</dbReference>
<evidence type="ECO:0000313" key="7">
    <source>
        <dbReference type="Proteomes" id="UP000503251"/>
    </source>
</evidence>
<accession>A0ABX6NK02</accession>
<dbReference type="NCBIfam" id="TIGR02974">
    <property type="entry name" value="phageshock_pspF"/>
    <property type="match status" value="1"/>
</dbReference>
<evidence type="ECO:0000256" key="3">
    <source>
        <dbReference type="ARBA" id="ARBA00023015"/>
    </source>
</evidence>
<evidence type="ECO:0000256" key="1">
    <source>
        <dbReference type="ARBA" id="ARBA00022741"/>
    </source>
</evidence>
<keyword evidence="7" id="KW-1185">Reference proteome</keyword>
<evidence type="ECO:0000256" key="2">
    <source>
        <dbReference type="ARBA" id="ARBA00022840"/>
    </source>
</evidence>
<name>A0ABX6NK02_9BACT</name>
<dbReference type="Gene3D" id="1.10.8.60">
    <property type="match status" value="1"/>
</dbReference>
<dbReference type="RefSeq" id="WP_171267715.1">
    <property type="nucleotide sequence ID" value="NZ_CP039543.1"/>
</dbReference>
<keyword evidence="1" id="KW-0547">Nucleotide-binding</keyword>
<dbReference type="InterPro" id="IPR058031">
    <property type="entry name" value="AAA_lid_NorR"/>
</dbReference>
<dbReference type="Gene3D" id="3.40.50.300">
    <property type="entry name" value="P-loop containing nucleotide triphosphate hydrolases"/>
    <property type="match status" value="1"/>
</dbReference>
<dbReference type="InterPro" id="IPR003593">
    <property type="entry name" value="AAA+_ATPase"/>
</dbReference>
<dbReference type="Gene3D" id="1.10.10.60">
    <property type="entry name" value="Homeodomain-like"/>
    <property type="match status" value="1"/>
</dbReference>